<evidence type="ECO:0000256" key="5">
    <source>
        <dbReference type="ARBA" id="ARBA00022801"/>
    </source>
</evidence>
<feature type="compositionally biased region" description="Gly residues" evidence="8">
    <location>
        <begin position="1"/>
        <end position="12"/>
    </location>
</feature>
<dbReference type="RefSeq" id="WP_137447835.1">
    <property type="nucleotide sequence ID" value="NZ_SZZH01000001.1"/>
</dbReference>
<comment type="similarity">
    <text evidence="3 7">Belongs to the peptidase S26 family.</text>
</comment>
<gene>
    <name evidence="10" type="primary">lepB</name>
    <name evidence="10" type="ORF">FDO65_02140</name>
</gene>
<dbReference type="Proteomes" id="UP000306985">
    <property type="component" value="Unassembled WGS sequence"/>
</dbReference>
<dbReference type="SUPFAM" id="SSF51306">
    <property type="entry name" value="LexA/Signal peptidase"/>
    <property type="match status" value="1"/>
</dbReference>
<accession>A0A4U6QJP8</accession>
<name>A0A4U6QJP8_9ACTN</name>
<dbReference type="PANTHER" id="PTHR43390">
    <property type="entry name" value="SIGNAL PEPTIDASE I"/>
    <property type="match status" value="1"/>
</dbReference>
<evidence type="ECO:0000256" key="8">
    <source>
        <dbReference type="SAM" id="MobiDB-lite"/>
    </source>
</evidence>
<protein>
    <recommendedName>
        <fullName evidence="4 7">Signal peptidase I</fullName>
        <ecNumber evidence="4 7">3.4.21.89</ecNumber>
    </recommendedName>
</protein>
<dbReference type="Gene3D" id="2.10.109.10">
    <property type="entry name" value="Umud Fragment, subunit A"/>
    <property type="match status" value="1"/>
</dbReference>
<evidence type="ECO:0000313" key="11">
    <source>
        <dbReference type="Proteomes" id="UP000306985"/>
    </source>
</evidence>
<dbReference type="PRINTS" id="PR00727">
    <property type="entry name" value="LEADERPTASE"/>
</dbReference>
<dbReference type="PANTHER" id="PTHR43390:SF1">
    <property type="entry name" value="CHLOROPLAST PROCESSING PEPTIDASE"/>
    <property type="match status" value="1"/>
</dbReference>
<dbReference type="InterPro" id="IPR019758">
    <property type="entry name" value="Pept_S26A_signal_pept_1_CS"/>
</dbReference>
<feature type="transmembrane region" description="Helical" evidence="7">
    <location>
        <begin position="99"/>
        <end position="121"/>
    </location>
</feature>
<keyword evidence="5 7" id="KW-0378">Hydrolase</keyword>
<dbReference type="NCBIfam" id="TIGR02227">
    <property type="entry name" value="sigpep_I_bact"/>
    <property type="match status" value="1"/>
</dbReference>
<sequence>MSEQQGPGGTADGRGREPVRRIVDDEDLEDVPTRRQTESQSAADRFFGEPRPAATPASAAPADSPAPSSPPPAAEPAVPAAAAATTTEPVRREKKRRPFWVELPVLLVVAFALTFLIQTFLVKVYYVPSGSMETTLHGASSGGDRILANKVLYDFRDPKPGEVVVFAGPPNWTPETRIAQPTNWFQSFLQSAGSVVGIAPPNEKDFVKRVIASGGQTVQCCDAQGNVTVDGKPLDEPYIYEPLAFTPGELDCTTVPMSRRCFGPVTIPSGQLWMMGDHRSNSADSSYGCQGMPADSGAQCQGPVPVDDVIGKAVFIVMPVSRWGTIDDPDIDAQAGIPTPGG</sequence>
<dbReference type="Pfam" id="PF10502">
    <property type="entry name" value="Peptidase_S26"/>
    <property type="match status" value="1"/>
</dbReference>
<feature type="active site" evidence="6">
    <location>
        <position position="131"/>
    </location>
</feature>
<dbReference type="AlphaFoldDB" id="A0A4U6QJP8"/>
<keyword evidence="7" id="KW-1133">Transmembrane helix</keyword>
<comment type="caution">
    <text evidence="10">The sequence shown here is derived from an EMBL/GenBank/DDBJ whole genome shotgun (WGS) entry which is preliminary data.</text>
</comment>
<dbReference type="EMBL" id="SZZH01000001">
    <property type="protein sequence ID" value="TKV60531.1"/>
    <property type="molecule type" value="Genomic_DNA"/>
</dbReference>
<feature type="compositionally biased region" description="Basic and acidic residues" evidence="8">
    <location>
        <begin position="13"/>
        <end position="23"/>
    </location>
</feature>
<dbReference type="CDD" id="cd06530">
    <property type="entry name" value="S26_SPase_I"/>
    <property type="match status" value="1"/>
</dbReference>
<keyword evidence="7" id="KW-0812">Transmembrane</keyword>
<dbReference type="GO" id="GO:0005886">
    <property type="term" value="C:plasma membrane"/>
    <property type="evidence" value="ECO:0007669"/>
    <property type="project" value="UniProtKB-SubCell"/>
</dbReference>
<evidence type="ECO:0000313" key="10">
    <source>
        <dbReference type="EMBL" id="TKV60531.1"/>
    </source>
</evidence>
<comment type="catalytic activity">
    <reaction evidence="1 7">
        <text>Cleavage of hydrophobic, N-terminal signal or leader sequences from secreted and periplasmic proteins.</text>
        <dbReference type="EC" id="3.4.21.89"/>
    </reaction>
</comment>
<feature type="compositionally biased region" description="Low complexity" evidence="8">
    <location>
        <begin position="49"/>
        <end position="66"/>
    </location>
</feature>
<evidence type="ECO:0000256" key="7">
    <source>
        <dbReference type="RuleBase" id="RU362042"/>
    </source>
</evidence>
<evidence type="ECO:0000259" key="9">
    <source>
        <dbReference type="Pfam" id="PF10502"/>
    </source>
</evidence>
<dbReference type="GO" id="GO:0004252">
    <property type="term" value="F:serine-type endopeptidase activity"/>
    <property type="evidence" value="ECO:0007669"/>
    <property type="project" value="InterPro"/>
</dbReference>
<comment type="subcellular location">
    <subcellularLocation>
        <location evidence="2">Cell membrane</location>
        <topology evidence="2">Single-pass type II membrane protein</topology>
    </subcellularLocation>
    <subcellularLocation>
        <location evidence="7">Membrane</location>
        <topology evidence="7">Single-pass type II membrane protein</topology>
    </subcellularLocation>
</comment>
<dbReference type="OrthoDB" id="9815782at2"/>
<dbReference type="EC" id="3.4.21.89" evidence="4 7"/>
<dbReference type="InterPro" id="IPR000223">
    <property type="entry name" value="Pept_S26A_signal_pept_1"/>
</dbReference>
<evidence type="ECO:0000256" key="1">
    <source>
        <dbReference type="ARBA" id="ARBA00000677"/>
    </source>
</evidence>
<feature type="compositionally biased region" description="Low complexity" evidence="8">
    <location>
        <begin position="75"/>
        <end position="88"/>
    </location>
</feature>
<feature type="region of interest" description="Disordered" evidence="8">
    <location>
        <begin position="1"/>
        <end position="93"/>
    </location>
</feature>
<keyword evidence="11" id="KW-1185">Reference proteome</keyword>
<evidence type="ECO:0000256" key="4">
    <source>
        <dbReference type="ARBA" id="ARBA00013208"/>
    </source>
</evidence>
<reference evidence="10 11" key="1">
    <citation type="submission" date="2019-05" db="EMBL/GenBank/DDBJ databases">
        <title>Nakamurella sp. N5BH11, whole genome shotgun sequence.</title>
        <authorList>
            <person name="Tuo L."/>
        </authorList>
    </citation>
    <scope>NUCLEOTIDE SEQUENCE [LARGE SCALE GENOMIC DNA]</scope>
    <source>
        <strain evidence="10 11">N5BH11</strain>
    </source>
</reference>
<feature type="domain" description="Peptidase S26" evidence="9">
    <location>
        <begin position="102"/>
        <end position="317"/>
    </location>
</feature>
<dbReference type="PROSITE" id="PS00761">
    <property type="entry name" value="SPASE_I_3"/>
    <property type="match status" value="1"/>
</dbReference>
<evidence type="ECO:0000256" key="3">
    <source>
        <dbReference type="ARBA" id="ARBA00009370"/>
    </source>
</evidence>
<dbReference type="GO" id="GO:0009003">
    <property type="term" value="F:signal peptidase activity"/>
    <property type="evidence" value="ECO:0007669"/>
    <property type="project" value="UniProtKB-EC"/>
</dbReference>
<dbReference type="InterPro" id="IPR019533">
    <property type="entry name" value="Peptidase_S26"/>
</dbReference>
<organism evidence="10 11">
    <name type="scientific">Nakamurella flava</name>
    <dbReference type="NCBI Taxonomy" id="2576308"/>
    <lineage>
        <taxon>Bacteria</taxon>
        <taxon>Bacillati</taxon>
        <taxon>Actinomycetota</taxon>
        <taxon>Actinomycetes</taxon>
        <taxon>Nakamurellales</taxon>
        <taxon>Nakamurellaceae</taxon>
        <taxon>Nakamurella</taxon>
    </lineage>
</organism>
<keyword evidence="7" id="KW-0472">Membrane</keyword>
<feature type="active site" evidence="6">
    <location>
        <position position="208"/>
    </location>
</feature>
<keyword evidence="7" id="KW-0645">Protease</keyword>
<proteinExistence type="inferred from homology"/>
<evidence type="ECO:0000256" key="2">
    <source>
        <dbReference type="ARBA" id="ARBA00004401"/>
    </source>
</evidence>
<dbReference type="InterPro" id="IPR036286">
    <property type="entry name" value="LexA/Signal_pep-like_sf"/>
</dbReference>
<evidence type="ECO:0000256" key="6">
    <source>
        <dbReference type="PIRSR" id="PIRSR600223-1"/>
    </source>
</evidence>
<dbReference type="GO" id="GO:0006465">
    <property type="term" value="P:signal peptide processing"/>
    <property type="evidence" value="ECO:0007669"/>
    <property type="project" value="InterPro"/>
</dbReference>